<protein>
    <submittedName>
        <fullName evidence="2">Cytochrome C</fullName>
    </submittedName>
</protein>
<accession>A0A1G6ZT91</accession>
<gene>
    <name evidence="2" type="ORF">SAMN05421720_10325</name>
</gene>
<proteinExistence type="predicted"/>
<feature type="chain" id="PRO_5011735348" evidence="1">
    <location>
        <begin position="24"/>
        <end position="198"/>
    </location>
</feature>
<sequence length="198" mass="21296">MILNRTTILAAFVTLGLAPAASAQTVPDPRTVVTLPAPVAEAFRAEMRGHMRSLDDVIFELAEGNYDAAAALAEVRWDFGHRMWEAMEEQGMTPEQIARAKQQVQEAMGGPGMMERGMGRGQGAGMGRGMGFGRFMPEAFRMMGQGFHEAGQRFADTARAMGDDPDAAAVSGLLSSLQEVTATCRACHDVFRIVAEGE</sequence>
<dbReference type="GO" id="GO:0005506">
    <property type="term" value="F:iron ion binding"/>
    <property type="evidence" value="ECO:0007669"/>
    <property type="project" value="InterPro"/>
</dbReference>
<dbReference type="GO" id="GO:0020037">
    <property type="term" value="F:heme binding"/>
    <property type="evidence" value="ECO:0007669"/>
    <property type="project" value="InterPro"/>
</dbReference>
<keyword evidence="3" id="KW-1185">Reference proteome</keyword>
<dbReference type="EMBL" id="FNAP01000003">
    <property type="protein sequence ID" value="SDE05741.1"/>
    <property type="molecule type" value="Genomic_DNA"/>
</dbReference>
<dbReference type="AlphaFoldDB" id="A0A1G6ZT91"/>
<evidence type="ECO:0000313" key="2">
    <source>
        <dbReference type="EMBL" id="SDE05741.1"/>
    </source>
</evidence>
<dbReference type="RefSeq" id="WP_092783333.1">
    <property type="nucleotide sequence ID" value="NZ_FNAP01000003.1"/>
</dbReference>
<dbReference type="OrthoDB" id="7359798at2"/>
<reference evidence="2 3" key="1">
    <citation type="submission" date="2016-10" db="EMBL/GenBank/DDBJ databases">
        <authorList>
            <person name="de Groot N.N."/>
        </authorList>
    </citation>
    <scope>NUCLEOTIDE SEQUENCE [LARGE SCALE GENOMIC DNA]</scope>
    <source>
        <strain evidence="2 3">ATCC 700224</strain>
    </source>
</reference>
<dbReference type="InterPro" id="IPR010980">
    <property type="entry name" value="Cyt_c/b562"/>
</dbReference>
<dbReference type="PROSITE" id="PS51009">
    <property type="entry name" value="CYTCII"/>
    <property type="match status" value="1"/>
</dbReference>
<feature type="signal peptide" evidence="1">
    <location>
        <begin position="1"/>
        <end position="23"/>
    </location>
</feature>
<dbReference type="InterPro" id="IPR002321">
    <property type="entry name" value="Cyt_c_II"/>
</dbReference>
<evidence type="ECO:0000313" key="3">
    <source>
        <dbReference type="Proteomes" id="UP000199412"/>
    </source>
</evidence>
<dbReference type="Gene3D" id="1.20.120.10">
    <property type="entry name" value="Cytochrome c/b562"/>
    <property type="match status" value="1"/>
</dbReference>
<name>A0A1G6ZT91_9PROT</name>
<keyword evidence="1" id="KW-0732">Signal</keyword>
<dbReference type="GO" id="GO:0009055">
    <property type="term" value="F:electron transfer activity"/>
    <property type="evidence" value="ECO:0007669"/>
    <property type="project" value="InterPro"/>
</dbReference>
<dbReference type="Proteomes" id="UP000199412">
    <property type="component" value="Unassembled WGS sequence"/>
</dbReference>
<evidence type="ECO:0000256" key="1">
    <source>
        <dbReference type="SAM" id="SignalP"/>
    </source>
</evidence>
<dbReference type="GO" id="GO:0022900">
    <property type="term" value="P:electron transport chain"/>
    <property type="evidence" value="ECO:0007669"/>
    <property type="project" value="InterPro"/>
</dbReference>
<dbReference type="SUPFAM" id="SSF47175">
    <property type="entry name" value="Cytochromes"/>
    <property type="match status" value="1"/>
</dbReference>
<organism evidence="2 3">
    <name type="scientific">Rhodospira trueperi</name>
    <dbReference type="NCBI Taxonomy" id="69960"/>
    <lineage>
        <taxon>Bacteria</taxon>
        <taxon>Pseudomonadati</taxon>
        <taxon>Pseudomonadota</taxon>
        <taxon>Alphaproteobacteria</taxon>
        <taxon>Rhodospirillales</taxon>
        <taxon>Rhodospirillaceae</taxon>
        <taxon>Rhodospira</taxon>
    </lineage>
</organism>